<dbReference type="Proteomes" id="UP001370348">
    <property type="component" value="Chromosome"/>
</dbReference>
<dbReference type="RefSeq" id="WP_394829114.1">
    <property type="nucleotide sequence ID" value="NZ_CP089984.1"/>
</dbReference>
<proteinExistence type="predicted"/>
<evidence type="ECO:0008006" key="3">
    <source>
        <dbReference type="Google" id="ProtNLM"/>
    </source>
</evidence>
<evidence type="ECO:0000313" key="1">
    <source>
        <dbReference type="EMBL" id="WXB19499.1"/>
    </source>
</evidence>
<keyword evidence="2" id="KW-1185">Reference proteome</keyword>
<protein>
    <recommendedName>
        <fullName evidence="3">RNA polymerase sigma-70 region 2 domain-containing protein</fullName>
    </recommendedName>
</protein>
<accession>A0ABZ2MAG7</accession>
<evidence type="ECO:0000313" key="2">
    <source>
        <dbReference type="Proteomes" id="UP001370348"/>
    </source>
</evidence>
<organism evidence="1 2">
    <name type="scientific">Pendulispora albinea</name>
    <dbReference type="NCBI Taxonomy" id="2741071"/>
    <lineage>
        <taxon>Bacteria</taxon>
        <taxon>Pseudomonadati</taxon>
        <taxon>Myxococcota</taxon>
        <taxon>Myxococcia</taxon>
        <taxon>Myxococcales</taxon>
        <taxon>Sorangiineae</taxon>
        <taxon>Pendulisporaceae</taxon>
        <taxon>Pendulispora</taxon>
    </lineage>
</organism>
<dbReference type="EMBL" id="CP089984">
    <property type="protein sequence ID" value="WXB19499.1"/>
    <property type="molecule type" value="Genomic_DNA"/>
</dbReference>
<reference evidence="1 2" key="1">
    <citation type="submission" date="2021-12" db="EMBL/GenBank/DDBJ databases">
        <title>Discovery of the Pendulisporaceae a myxobacterial family with distinct sporulation behavior and unique specialized metabolism.</title>
        <authorList>
            <person name="Garcia R."/>
            <person name="Popoff A."/>
            <person name="Bader C.D."/>
            <person name="Loehr J."/>
            <person name="Walesch S."/>
            <person name="Walt C."/>
            <person name="Boldt J."/>
            <person name="Bunk B."/>
            <person name="Haeckl F.J.F.P.J."/>
            <person name="Gunesch A.P."/>
            <person name="Birkelbach J."/>
            <person name="Nuebel U."/>
            <person name="Pietschmann T."/>
            <person name="Bach T."/>
            <person name="Mueller R."/>
        </authorList>
    </citation>
    <scope>NUCLEOTIDE SEQUENCE [LARGE SCALE GENOMIC DNA]</scope>
    <source>
        <strain evidence="1 2">MSr11954</strain>
    </source>
</reference>
<sequence length="90" mass="10483">MSEERAARVRKSAASRRIKGFPVTPRSTVVGVGSENPIERARSLTVLARIYWRPIYEYVRCRWRKPPIAAEEISQEFFLRALERDTFRGS</sequence>
<name>A0ABZ2MAG7_9BACT</name>
<gene>
    <name evidence="1" type="ORF">LZC94_20000</name>
</gene>